<dbReference type="AlphaFoldDB" id="H0EAM9"/>
<dbReference type="PANTHER" id="PTHR33371">
    <property type="entry name" value="INTERMEMBRANE PHOSPHOLIPID TRANSPORT SYSTEM BINDING PROTEIN MLAD-RELATED"/>
    <property type="match status" value="1"/>
</dbReference>
<feature type="transmembrane region" description="Helical" evidence="1">
    <location>
        <begin position="12"/>
        <end position="33"/>
    </location>
</feature>
<dbReference type="Proteomes" id="UP000005143">
    <property type="component" value="Unassembled WGS sequence"/>
</dbReference>
<comment type="caution">
    <text evidence="3">The sequence shown here is derived from an EMBL/GenBank/DDBJ whole genome shotgun (WGS) entry which is preliminary data.</text>
</comment>
<accession>H0EAM9</accession>
<keyword evidence="1" id="KW-0472">Membrane</keyword>
<sequence length="423" mass="45511">MKTIRMALRQYWWAVAVIVVAMVASLVVAGYLLEKQRLPLPWDNVYEVKADFASGQAVTPGQGQAVAVAGVSVGEISDVKLQDGHATVTLRIERDKLPSIRRDATVMLRPRTGLQDMTIELDPGSSKAPALHAGDTIPEAQAISQVQLDEALASLDSDSRAYFQQLLQATAKGFNGNEKVLREILRVGTPTAKQTHAVLSVIGERRAALKGVVTRLGRLSDALVDHDQAVGDTLDRAAVTLKTFAGRDQELKQALALFPSTLRLTGDTLDDAGRFADELGPTSRALRPALRDTTKALPKIEPLLRELPGDLRPVKTLATQGLPAVRNLRATVEALRPQLQDLDDSAKVLQHVVNVLGYDAPGAPKPYSYYLAWFAHNANSIFSTQDAHGVGWRGQLILSCSSFSSDAALGPIAGVLDALGLCK</sequence>
<dbReference type="EMBL" id="AGUD01000296">
    <property type="protein sequence ID" value="EHN09263.1"/>
    <property type="molecule type" value="Genomic_DNA"/>
</dbReference>
<reference evidence="3 4" key="1">
    <citation type="journal article" date="2013" name="Biodegradation">
        <title>Quantitative proteomic analysis of ibuprofen-degrading Patulibacter sp. strain I11.</title>
        <authorList>
            <person name="Almeida B."/>
            <person name="Kjeldal H."/>
            <person name="Lolas I."/>
            <person name="Knudsen A.D."/>
            <person name="Carvalho G."/>
            <person name="Nielsen K.L."/>
            <person name="Barreto Crespo M.T."/>
            <person name="Stensballe A."/>
            <person name="Nielsen J.L."/>
        </authorList>
    </citation>
    <scope>NUCLEOTIDE SEQUENCE [LARGE SCALE GENOMIC DNA]</scope>
    <source>
        <strain evidence="3 4">I11</strain>
    </source>
</reference>
<name>H0EAM9_9ACTN</name>
<dbReference type="Pfam" id="PF02470">
    <property type="entry name" value="MlaD"/>
    <property type="match status" value="1"/>
</dbReference>
<dbReference type="PANTHER" id="PTHR33371:SF4">
    <property type="entry name" value="INTERMEMBRANE PHOSPHOLIPID TRANSPORT SYSTEM BINDING PROTEIN MLAD"/>
    <property type="match status" value="1"/>
</dbReference>
<keyword evidence="4" id="KW-1185">Reference proteome</keyword>
<organism evidence="3 4">
    <name type="scientific">Patulibacter medicamentivorans</name>
    <dbReference type="NCBI Taxonomy" id="1097667"/>
    <lineage>
        <taxon>Bacteria</taxon>
        <taxon>Bacillati</taxon>
        <taxon>Actinomycetota</taxon>
        <taxon>Thermoleophilia</taxon>
        <taxon>Solirubrobacterales</taxon>
        <taxon>Patulibacteraceae</taxon>
        <taxon>Patulibacter</taxon>
    </lineage>
</organism>
<dbReference type="OrthoDB" id="5242258at2"/>
<keyword evidence="1" id="KW-0812">Transmembrane</keyword>
<dbReference type="InterPro" id="IPR003399">
    <property type="entry name" value="Mce/MlaD"/>
</dbReference>
<protein>
    <submittedName>
        <fullName evidence="3">MCE-family protein Mce6D</fullName>
    </submittedName>
</protein>
<proteinExistence type="predicted"/>
<feature type="domain" description="Mce/MlaD" evidence="2">
    <location>
        <begin position="46"/>
        <end position="124"/>
    </location>
</feature>
<evidence type="ECO:0000313" key="3">
    <source>
        <dbReference type="EMBL" id="EHN09263.1"/>
    </source>
</evidence>
<dbReference type="RefSeq" id="WP_007578376.1">
    <property type="nucleotide sequence ID" value="NZ_AGUD01000296.1"/>
</dbReference>
<evidence type="ECO:0000256" key="1">
    <source>
        <dbReference type="SAM" id="Phobius"/>
    </source>
</evidence>
<gene>
    <name evidence="3" type="ORF">PAI11_39030</name>
</gene>
<evidence type="ECO:0000313" key="4">
    <source>
        <dbReference type="Proteomes" id="UP000005143"/>
    </source>
</evidence>
<keyword evidence="1" id="KW-1133">Transmembrane helix</keyword>
<dbReference type="InterPro" id="IPR052336">
    <property type="entry name" value="MlaD_Phospholipid_Transporter"/>
</dbReference>
<evidence type="ECO:0000259" key="2">
    <source>
        <dbReference type="Pfam" id="PF02470"/>
    </source>
</evidence>